<sequence>MAKVLPVASLWTKIFCEYYYGQQEQSFARRASEVAYFFTMLSSAVSAVSEDDSLCVAAVDQEGGKAVRCGIAARRLTQTTRGGHFGDDDWNDVLARGELGLTGGDDLALLYLWNFGVDCECRNRGIATGVMRWLEERASSGDIPCGQVDALGLLVYRTNRPAISLYEKLGYRVVERYVDPRWQRQAERGNTGVERKLLMVKPLCGQQVSTL</sequence>
<dbReference type="InterPro" id="IPR000182">
    <property type="entry name" value="GNAT_dom"/>
</dbReference>
<dbReference type="PROSITE" id="PS51186">
    <property type="entry name" value="GNAT"/>
    <property type="match status" value="1"/>
</dbReference>
<keyword evidence="3" id="KW-1185">Reference proteome</keyword>
<protein>
    <submittedName>
        <fullName evidence="2">N-acetyltransferase domain-containing protein</fullName>
    </submittedName>
</protein>
<evidence type="ECO:0000313" key="2">
    <source>
        <dbReference type="EMBL" id="WZN65272.1"/>
    </source>
</evidence>
<dbReference type="AlphaFoldDB" id="A0AAX4PFT9"/>
<reference evidence="2 3" key="1">
    <citation type="submission" date="2024-03" db="EMBL/GenBank/DDBJ databases">
        <title>Complete genome sequence of the green alga Chloropicon roscoffensis RCC1871.</title>
        <authorList>
            <person name="Lemieux C."/>
            <person name="Pombert J.-F."/>
            <person name="Otis C."/>
            <person name="Turmel M."/>
        </authorList>
    </citation>
    <scope>NUCLEOTIDE SEQUENCE [LARGE SCALE GENOMIC DNA]</scope>
    <source>
        <strain evidence="2 3">RCC1871</strain>
    </source>
</reference>
<dbReference type="EMBL" id="CP151511">
    <property type="protein sequence ID" value="WZN65272.1"/>
    <property type="molecule type" value="Genomic_DNA"/>
</dbReference>
<proteinExistence type="predicted"/>
<organism evidence="2 3">
    <name type="scientific">Chloropicon roscoffensis</name>
    <dbReference type="NCBI Taxonomy" id="1461544"/>
    <lineage>
        <taxon>Eukaryota</taxon>
        <taxon>Viridiplantae</taxon>
        <taxon>Chlorophyta</taxon>
        <taxon>Chloropicophyceae</taxon>
        <taxon>Chloropicales</taxon>
        <taxon>Chloropicaceae</taxon>
        <taxon>Chloropicon</taxon>
    </lineage>
</organism>
<dbReference type="Gene3D" id="3.40.630.30">
    <property type="match status" value="1"/>
</dbReference>
<dbReference type="SUPFAM" id="SSF55729">
    <property type="entry name" value="Acyl-CoA N-acyltransferases (Nat)"/>
    <property type="match status" value="1"/>
</dbReference>
<evidence type="ECO:0000259" key="1">
    <source>
        <dbReference type="PROSITE" id="PS51186"/>
    </source>
</evidence>
<dbReference type="InterPro" id="IPR016181">
    <property type="entry name" value="Acyl_CoA_acyltransferase"/>
</dbReference>
<dbReference type="GO" id="GO:0016747">
    <property type="term" value="F:acyltransferase activity, transferring groups other than amino-acyl groups"/>
    <property type="evidence" value="ECO:0007669"/>
    <property type="project" value="InterPro"/>
</dbReference>
<dbReference type="Pfam" id="PF00583">
    <property type="entry name" value="Acetyltransf_1"/>
    <property type="match status" value="1"/>
</dbReference>
<evidence type="ECO:0000313" key="3">
    <source>
        <dbReference type="Proteomes" id="UP001472866"/>
    </source>
</evidence>
<name>A0AAX4PFT9_9CHLO</name>
<accession>A0AAX4PFT9</accession>
<gene>
    <name evidence="2" type="ORF">HKI87_11g68290</name>
</gene>
<dbReference type="Proteomes" id="UP001472866">
    <property type="component" value="Chromosome 11"/>
</dbReference>
<feature type="domain" description="N-acetyltransferase" evidence="1">
    <location>
        <begin position="43"/>
        <end position="204"/>
    </location>
</feature>